<accession>E3NKZ7</accession>
<evidence type="ECO:0000313" key="1">
    <source>
        <dbReference type="EMBL" id="EFP03771.1"/>
    </source>
</evidence>
<dbReference type="Proteomes" id="UP000008281">
    <property type="component" value="Unassembled WGS sequence"/>
</dbReference>
<keyword evidence="2" id="KW-1185">Reference proteome</keyword>
<dbReference type="InParanoid" id="E3NKZ7"/>
<dbReference type="OrthoDB" id="8019389at2759"/>
<organism evidence="2">
    <name type="scientific">Caenorhabditis remanei</name>
    <name type="common">Caenorhabditis vulgaris</name>
    <dbReference type="NCBI Taxonomy" id="31234"/>
    <lineage>
        <taxon>Eukaryota</taxon>
        <taxon>Metazoa</taxon>
        <taxon>Ecdysozoa</taxon>
        <taxon>Nematoda</taxon>
        <taxon>Chromadorea</taxon>
        <taxon>Rhabditida</taxon>
        <taxon>Rhabditina</taxon>
        <taxon>Rhabditomorpha</taxon>
        <taxon>Rhabditoidea</taxon>
        <taxon>Rhabditidae</taxon>
        <taxon>Peloderinae</taxon>
        <taxon>Caenorhabditis</taxon>
    </lineage>
</organism>
<dbReference type="eggNOG" id="ENOG502QQ9V">
    <property type="taxonomic scope" value="Eukaryota"/>
</dbReference>
<reference evidence="1" key="1">
    <citation type="submission" date="2007-07" db="EMBL/GenBank/DDBJ databases">
        <title>PCAP assembly of the Caenorhabditis remanei genome.</title>
        <authorList>
            <consortium name="The Caenorhabditis remanei Sequencing Consortium"/>
            <person name="Wilson R.K."/>
        </authorList>
    </citation>
    <scope>NUCLEOTIDE SEQUENCE [LARGE SCALE GENOMIC DNA]</scope>
    <source>
        <strain evidence="1">PB4641</strain>
    </source>
</reference>
<gene>
    <name evidence="1" type="ORF">CRE_02697</name>
</gene>
<dbReference type="HOGENOM" id="CLU_1857150_0_0_1"/>
<dbReference type="AlphaFoldDB" id="E3NKZ7"/>
<name>E3NKZ7_CAERE</name>
<sequence length="138" mass="15764">MCESTFNGWNPIVNGCTIAPYVMFVLKHKYIKKGDLGYFPENCYGVENNSMLALKYIQWLEKKDSTLHLKYKLRGGEVKIEANGSSYFADAFNEATKDIFENKYDQRLKPRVTLYGGRTQAFRSMAVAELIGLNSRPS</sequence>
<dbReference type="EMBL" id="DS268848">
    <property type="protein sequence ID" value="EFP03771.1"/>
    <property type="molecule type" value="Genomic_DNA"/>
</dbReference>
<proteinExistence type="predicted"/>
<protein>
    <submittedName>
        <fullName evidence="1">Uncharacterized protein</fullName>
    </submittedName>
</protein>
<evidence type="ECO:0000313" key="2">
    <source>
        <dbReference type="Proteomes" id="UP000008281"/>
    </source>
</evidence>
<dbReference type="STRING" id="31234.E3NKZ7"/>